<keyword evidence="2" id="KW-1185">Reference proteome</keyword>
<gene>
    <name evidence="1" type="ORF">GUJ93_ZPchr0013g36914</name>
</gene>
<dbReference type="AlphaFoldDB" id="A0A8J5X2I6"/>
<comment type="caution">
    <text evidence="1">The sequence shown here is derived from an EMBL/GenBank/DDBJ whole genome shotgun (WGS) entry which is preliminary data.</text>
</comment>
<accession>A0A8J5X2I6</accession>
<evidence type="ECO:0000313" key="2">
    <source>
        <dbReference type="Proteomes" id="UP000729402"/>
    </source>
</evidence>
<name>A0A8J5X2I6_ZIZPA</name>
<proteinExistence type="predicted"/>
<reference evidence="1" key="1">
    <citation type="journal article" date="2021" name="bioRxiv">
        <title>Whole Genome Assembly and Annotation of Northern Wild Rice, Zizania palustris L., Supports a Whole Genome Duplication in the Zizania Genus.</title>
        <authorList>
            <person name="Haas M."/>
            <person name="Kono T."/>
            <person name="Macchietto M."/>
            <person name="Millas R."/>
            <person name="McGilp L."/>
            <person name="Shao M."/>
            <person name="Duquette J."/>
            <person name="Hirsch C.N."/>
            <person name="Kimball J."/>
        </authorList>
    </citation>
    <scope>NUCLEOTIDE SEQUENCE</scope>
    <source>
        <tissue evidence="1">Fresh leaf tissue</tissue>
    </source>
</reference>
<sequence length="105" mass="11392">MERTLTGFALTVGRVVGQGELQLLHEAGCQHLEAVTSVTHAVFGGPHLILLALEVCGVWHHVHGPWRAQVHEAVLELQEAICSRRAVLKLASRIEPSASEGVDLF</sequence>
<evidence type="ECO:0000313" key="1">
    <source>
        <dbReference type="EMBL" id="KAG8100776.1"/>
    </source>
</evidence>
<protein>
    <submittedName>
        <fullName evidence="1">Uncharacterized protein</fullName>
    </submittedName>
</protein>
<organism evidence="1 2">
    <name type="scientific">Zizania palustris</name>
    <name type="common">Northern wild rice</name>
    <dbReference type="NCBI Taxonomy" id="103762"/>
    <lineage>
        <taxon>Eukaryota</taxon>
        <taxon>Viridiplantae</taxon>
        <taxon>Streptophyta</taxon>
        <taxon>Embryophyta</taxon>
        <taxon>Tracheophyta</taxon>
        <taxon>Spermatophyta</taxon>
        <taxon>Magnoliopsida</taxon>
        <taxon>Liliopsida</taxon>
        <taxon>Poales</taxon>
        <taxon>Poaceae</taxon>
        <taxon>BOP clade</taxon>
        <taxon>Oryzoideae</taxon>
        <taxon>Oryzeae</taxon>
        <taxon>Zizaniinae</taxon>
        <taxon>Zizania</taxon>
    </lineage>
</organism>
<dbReference type="Proteomes" id="UP000729402">
    <property type="component" value="Unassembled WGS sequence"/>
</dbReference>
<dbReference type="EMBL" id="JAAALK010000079">
    <property type="protein sequence ID" value="KAG8100776.1"/>
    <property type="molecule type" value="Genomic_DNA"/>
</dbReference>
<reference evidence="1" key="2">
    <citation type="submission" date="2021-02" db="EMBL/GenBank/DDBJ databases">
        <authorList>
            <person name="Kimball J.A."/>
            <person name="Haas M.W."/>
            <person name="Macchietto M."/>
            <person name="Kono T."/>
            <person name="Duquette J."/>
            <person name="Shao M."/>
        </authorList>
    </citation>
    <scope>NUCLEOTIDE SEQUENCE</scope>
    <source>
        <tissue evidence="1">Fresh leaf tissue</tissue>
    </source>
</reference>